<dbReference type="GO" id="GO:0043139">
    <property type="term" value="F:5'-3' DNA helicase activity"/>
    <property type="evidence" value="ECO:0007669"/>
    <property type="project" value="TreeGrafter"/>
</dbReference>
<dbReference type="CDD" id="cd18809">
    <property type="entry name" value="SF1_C_RecD"/>
    <property type="match status" value="1"/>
</dbReference>
<sequence length="1270" mass="136073">MTLHKLSAGSGYTYLTSQVAQHDATERRQAGLASYYEEKGESPGRWLGAGLAGLDLKVGDVVSEEQMKLLFGQGRHPRAGEPGAAEQAWGALGRAFPTYNATTLRQMIARAFSEHNTSQGLAWNAPIPAEERAAIRTRVAREVFEQRHGRAPVDEAELTKFLARASKPAQVPVAGFDLTFSPVKSVSALWALAPAEVARQVEAAHEDAVRATLELLEREVAFTRVGKGGIRQVPVTGLVAASFDHRDSRTGDPDLHTHVVVSNKVQSLAEEGGRWLTVDGRMLFKAKVMASEHYNTHLEAGLVDRLGVAFVDRPGVEGKRAVREIAGIAPALLASWSSRRQAIQARMDELASAFLADHGRAPTVIESLDLAQRANLETRPGKHEPRSEAEQRQAWRQQASTVLAADGKAPEEMVTAAVGAGWGRNKGRNRDVGITGGQRVGTLQGRIRGRGGDVRPQVVAARVVSVLEGSRATWQVWHVRAETSRQLRTAGVPLARLEEYGRSVERWVLQGFSVPVGVPPELGEPEVLRRPDGQPAHTVHGSQAYTSRAILAAEEELLALALRRDGRHADPAVVETVLAAEGADGPGLDRSQAAMVRTLATSGCRVQVALAPAGAGKTAALRVLARAWEASGGTVLGLAPTAVAADELARATGIGADTLAKYLHQTTTARAGRPAQYPGAGVGGRVGPGTLVVVDEAGMAGTRALADAVRHVVDAGGSVRLVGDDQQLAAVAAGGILTDLAEQGYAHGTTVTLTELHRFIDPEEGQATLAIRDGDPAALEHYLERGRVQAGDAGTMAETAYAAWKADQQGGMSSLLLAATRDTVRDLNQRARHDRLDATAGQASGPEVTLADGTCASAGDTVITRRNDRRLRAGDGAWVRNGDRWRVLAVHPDGAVTVDRQDGRARHEPGRVRLPAGYVAEHVQLGYASTIHGAQGATVDTTHTVLTGTETRQGLYVALSRGRQTNHLYLATPTVSLDSVGPEVQDTVAEPRQVLTDILARDGRAQSATTAEHGDTAGLLREAVLAYQDALTVLAQHHLGPEQMAALDDALERWLPGLTRAPAYPHLRGQLAVRWADGTRPETVVQEATLYRGKRTLTEAEDPAAALTWRISALTPLPHRDAPLPWLPDIPPALREEPGTSTYLDRLTGRIDDLKHQVTDQAQRAGASDRVPWQRMLPPDVEEQLLGDLAVWRAAHAVPHTEPRPTGAPVKDPDVARHQTRLTRRLNPLSPPRGRPMEGTAGERLRASQRQAEQHARYGHPSSEVSGPSR</sequence>
<reference evidence="3 4" key="1">
    <citation type="submission" date="2019-09" db="EMBL/GenBank/DDBJ databases">
        <title>Serinicoccus pratensis sp. nov., isolated from meadow soil.</title>
        <authorList>
            <person name="Zhang W."/>
        </authorList>
    </citation>
    <scope>NUCLEOTIDE SEQUENCE [LARGE SCALE GENOMIC DNA]</scope>
    <source>
        <strain evidence="3 4">W204</strain>
    </source>
</reference>
<dbReference type="CDD" id="cd17933">
    <property type="entry name" value="DEXSc_RecD-like"/>
    <property type="match status" value="1"/>
</dbReference>
<dbReference type="Pfam" id="PF13604">
    <property type="entry name" value="AAA_30"/>
    <property type="match status" value="1"/>
</dbReference>
<dbReference type="Gene3D" id="2.30.30.940">
    <property type="match status" value="1"/>
</dbReference>
<gene>
    <name evidence="3" type="ORF">FY030_02905</name>
</gene>
<dbReference type="OrthoDB" id="4524286at2"/>
<dbReference type="InterPro" id="IPR050534">
    <property type="entry name" value="Coronavir_polyprotein_1ab"/>
</dbReference>
<feature type="domain" description="TrwC relaxase" evidence="2">
    <location>
        <begin position="8"/>
        <end position="401"/>
    </location>
</feature>
<organism evidence="3 4">
    <name type="scientific">Ornithinimicrobium pratense</name>
    <dbReference type="NCBI Taxonomy" id="2593973"/>
    <lineage>
        <taxon>Bacteria</taxon>
        <taxon>Bacillati</taxon>
        <taxon>Actinomycetota</taxon>
        <taxon>Actinomycetes</taxon>
        <taxon>Micrococcales</taxon>
        <taxon>Ornithinimicrobiaceae</taxon>
        <taxon>Ornithinimicrobium</taxon>
    </lineage>
</organism>
<feature type="compositionally biased region" description="Basic and acidic residues" evidence="1">
    <location>
        <begin position="1241"/>
        <end position="1256"/>
    </location>
</feature>
<evidence type="ECO:0000313" key="4">
    <source>
        <dbReference type="Proteomes" id="UP000326546"/>
    </source>
</evidence>
<dbReference type="PANTHER" id="PTHR43788:SF8">
    <property type="entry name" value="DNA-BINDING PROTEIN SMUBP-2"/>
    <property type="match status" value="1"/>
</dbReference>
<keyword evidence="4" id="KW-1185">Reference proteome</keyword>
<dbReference type="NCBIfam" id="NF041492">
    <property type="entry name" value="MobF"/>
    <property type="match status" value="1"/>
</dbReference>
<dbReference type="InterPro" id="IPR027417">
    <property type="entry name" value="P-loop_NTPase"/>
</dbReference>
<dbReference type="EMBL" id="CP044427">
    <property type="protein sequence ID" value="QFG67810.1"/>
    <property type="molecule type" value="Genomic_DNA"/>
</dbReference>
<dbReference type="Proteomes" id="UP000326546">
    <property type="component" value="Chromosome"/>
</dbReference>
<evidence type="ECO:0000259" key="2">
    <source>
        <dbReference type="Pfam" id="PF08751"/>
    </source>
</evidence>
<dbReference type="Pfam" id="PF08751">
    <property type="entry name" value="TrwC"/>
    <property type="match status" value="1"/>
</dbReference>
<proteinExistence type="predicted"/>
<dbReference type="SUPFAM" id="SSF52540">
    <property type="entry name" value="P-loop containing nucleoside triphosphate hydrolases"/>
    <property type="match status" value="2"/>
</dbReference>
<dbReference type="AlphaFoldDB" id="A0A5J6V1U3"/>
<feature type="region of interest" description="Disordered" evidence="1">
    <location>
        <begin position="1220"/>
        <end position="1270"/>
    </location>
</feature>
<dbReference type="RefSeq" id="WP_158060202.1">
    <property type="nucleotide sequence ID" value="NZ_CP044427.1"/>
</dbReference>
<protein>
    <submittedName>
        <fullName evidence="3">Relaxase domain-containing protein</fullName>
    </submittedName>
</protein>
<evidence type="ECO:0000313" key="3">
    <source>
        <dbReference type="EMBL" id="QFG67810.1"/>
    </source>
</evidence>
<name>A0A5J6V1U3_9MICO</name>
<dbReference type="SUPFAM" id="SSF55464">
    <property type="entry name" value="Origin of replication-binding domain, RBD-like"/>
    <property type="match status" value="1"/>
</dbReference>
<dbReference type="InterPro" id="IPR014862">
    <property type="entry name" value="TrwC"/>
</dbReference>
<evidence type="ECO:0000256" key="1">
    <source>
        <dbReference type="SAM" id="MobiDB-lite"/>
    </source>
</evidence>
<dbReference type="PANTHER" id="PTHR43788">
    <property type="entry name" value="DNA2/NAM7 HELICASE FAMILY MEMBER"/>
    <property type="match status" value="1"/>
</dbReference>
<accession>A0A5J6V1U3</accession>
<dbReference type="Gene3D" id="3.40.50.300">
    <property type="entry name" value="P-loop containing nucleotide triphosphate hydrolases"/>
    <property type="match status" value="2"/>
</dbReference>
<dbReference type="KEGG" id="serw:FY030_02905"/>